<protein>
    <recommendedName>
        <fullName evidence="4">Paraquat-inducible protein A</fullName>
    </recommendedName>
</protein>
<feature type="transmembrane region" description="Helical" evidence="1">
    <location>
        <begin position="28"/>
        <end position="49"/>
    </location>
</feature>
<keyword evidence="1" id="KW-1133">Transmembrane helix</keyword>
<feature type="transmembrane region" description="Helical" evidence="1">
    <location>
        <begin position="80"/>
        <end position="105"/>
    </location>
</feature>
<sequence>MTSEIPDIKTGHTAKCIRCERVIYNNSACHPSAMLALCLSALIISVPAFNQPLISLHLLSITEDTNLIQGALMMIDIAPIVSFVVLFCAVIAPTMLIISIAISSACLTFQYKPSFLPKIFKITRHLIHWSMLEVYMVSLMVAMFKLMNYADLYIGFGFYFFIALLLLNMMIISNYSNHQYWEKYNNL</sequence>
<feature type="transmembrane region" description="Helical" evidence="1">
    <location>
        <begin position="126"/>
        <end position="146"/>
    </location>
</feature>
<evidence type="ECO:0000256" key="1">
    <source>
        <dbReference type="SAM" id="Phobius"/>
    </source>
</evidence>
<evidence type="ECO:0000313" key="3">
    <source>
        <dbReference type="Proteomes" id="UP001157353"/>
    </source>
</evidence>
<keyword evidence="1" id="KW-0812">Transmembrane</keyword>
<dbReference type="Proteomes" id="UP001157353">
    <property type="component" value="Unassembled WGS sequence"/>
</dbReference>
<gene>
    <name evidence="2" type="ORF">GCM10007916_23890</name>
</gene>
<accession>A0ABQ6E2A2</accession>
<keyword evidence="1" id="KW-0472">Membrane</keyword>
<evidence type="ECO:0008006" key="4">
    <source>
        <dbReference type="Google" id="ProtNLM"/>
    </source>
</evidence>
<feature type="transmembrane region" description="Helical" evidence="1">
    <location>
        <begin position="152"/>
        <end position="172"/>
    </location>
</feature>
<dbReference type="InterPro" id="IPR007498">
    <property type="entry name" value="PqiA-like"/>
</dbReference>
<name>A0ABQ6E2A2_9GAMM</name>
<proteinExistence type="predicted"/>
<reference evidence="3" key="1">
    <citation type="journal article" date="2019" name="Int. J. Syst. Evol. Microbiol.">
        <title>The Global Catalogue of Microorganisms (GCM) 10K type strain sequencing project: providing services to taxonomists for standard genome sequencing and annotation.</title>
        <authorList>
            <consortium name="The Broad Institute Genomics Platform"/>
            <consortium name="The Broad Institute Genome Sequencing Center for Infectious Disease"/>
            <person name="Wu L."/>
            <person name="Ma J."/>
        </authorList>
    </citation>
    <scope>NUCLEOTIDE SEQUENCE [LARGE SCALE GENOMIC DNA]</scope>
    <source>
        <strain evidence="3">NBRC 103166</strain>
    </source>
</reference>
<organism evidence="2 3">
    <name type="scientific">Psychromonas marina</name>
    <dbReference type="NCBI Taxonomy" id="88364"/>
    <lineage>
        <taxon>Bacteria</taxon>
        <taxon>Pseudomonadati</taxon>
        <taxon>Pseudomonadota</taxon>
        <taxon>Gammaproteobacteria</taxon>
        <taxon>Alteromonadales</taxon>
        <taxon>Psychromonadaceae</taxon>
        <taxon>Psychromonas</taxon>
    </lineage>
</organism>
<evidence type="ECO:0000313" key="2">
    <source>
        <dbReference type="EMBL" id="GLS91320.1"/>
    </source>
</evidence>
<comment type="caution">
    <text evidence="2">The sequence shown here is derived from an EMBL/GenBank/DDBJ whole genome shotgun (WGS) entry which is preliminary data.</text>
</comment>
<dbReference type="EMBL" id="BSPQ01000013">
    <property type="protein sequence ID" value="GLS91320.1"/>
    <property type="molecule type" value="Genomic_DNA"/>
</dbReference>
<keyword evidence="3" id="KW-1185">Reference proteome</keyword>
<dbReference type="Pfam" id="PF04403">
    <property type="entry name" value="PqiA"/>
    <property type="match status" value="1"/>
</dbReference>